<feature type="domain" description="SPOR" evidence="12">
    <location>
        <begin position="356"/>
        <end position="441"/>
    </location>
</feature>
<dbReference type="SUPFAM" id="SSF56601">
    <property type="entry name" value="beta-lactamase/transpeptidase-like"/>
    <property type="match status" value="1"/>
</dbReference>
<feature type="active site" evidence="7">
    <location>
        <position position="114"/>
    </location>
</feature>
<evidence type="ECO:0000259" key="12">
    <source>
        <dbReference type="PROSITE" id="PS51724"/>
    </source>
</evidence>
<keyword evidence="14" id="KW-1185">Reference proteome</keyword>
<evidence type="ECO:0000256" key="5">
    <source>
        <dbReference type="ARBA" id="ARBA00022984"/>
    </source>
</evidence>
<evidence type="ECO:0000256" key="6">
    <source>
        <dbReference type="ARBA" id="ARBA00023316"/>
    </source>
</evidence>
<feature type="compositionally biased region" description="Polar residues" evidence="10">
    <location>
        <begin position="291"/>
        <end position="302"/>
    </location>
</feature>
<evidence type="ECO:0000256" key="8">
    <source>
        <dbReference type="PIRSR" id="PIRSR618044-2"/>
    </source>
</evidence>
<dbReference type="GO" id="GO:0071555">
    <property type="term" value="P:cell wall organization"/>
    <property type="evidence" value="ECO:0007669"/>
    <property type="project" value="UniProtKB-KW"/>
</dbReference>
<evidence type="ECO:0000313" key="14">
    <source>
        <dbReference type="Proteomes" id="UP000033774"/>
    </source>
</evidence>
<dbReference type="Gene3D" id="3.40.710.10">
    <property type="entry name" value="DD-peptidase/beta-lactamase superfamily"/>
    <property type="match status" value="1"/>
</dbReference>
<dbReference type="InterPro" id="IPR012338">
    <property type="entry name" value="Beta-lactam/transpept-like"/>
</dbReference>
<dbReference type="GO" id="GO:0009252">
    <property type="term" value="P:peptidoglycan biosynthetic process"/>
    <property type="evidence" value="ECO:0007669"/>
    <property type="project" value="UniProtKB-KW"/>
</dbReference>
<dbReference type="PANTHER" id="PTHR21581:SF6">
    <property type="entry name" value="TRAFFICKING PROTEIN PARTICLE COMPLEX SUBUNIT 12"/>
    <property type="match status" value="1"/>
</dbReference>
<evidence type="ECO:0000256" key="1">
    <source>
        <dbReference type="ARBA" id="ARBA00007164"/>
    </source>
</evidence>
<keyword evidence="2 11" id="KW-0732">Signal</keyword>
<evidence type="ECO:0000256" key="2">
    <source>
        <dbReference type="ARBA" id="ARBA00022729"/>
    </source>
</evidence>
<feature type="binding site" evidence="8">
    <location>
        <position position="216"/>
    </location>
    <ligand>
        <name>substrate</name>
    </ligand>
</feature>
<accession>A0A0F3IPL2</accession>
<feature type="region of interest" description="Disordered" evidence="10">
    <location>
        <begin position="331"/>
        <end position="358"/>
    </location>
</feature>
<evidence type="ECO:0000256" key="11">
    <source>
        <dbReference type="SAM" id="SignalP"/>
    </source>
</evidence>
<dbReference type="PANTHER" id="PTHR21581">
    <property type="entry name" value="D-ALANYL-D-ALANINE CARBOXYPEPTIDASE"/>
    <property type="match status" value="1"/>
</dbReference>
<dbReference type="GO" id="GO:0006508">
    <property type="term" value="P:proteolysis"/>
    <property type="evidence" value="ECO:0007669"/>
    <property type="project" value="InterPro"/>
</dbReference>
<evidence type="ECO:0000256" key="10">
    <source>
        <dbReference type="SAM" id="MobiDB-lite"/>
    </source>
</evidence>
<keyword evidence="3" id="KW-0378">Hydrolase</keyword>
<dbReference type="InterPro" id="IPR001967">
    <property type="entry name" value="Peptidase_S11_N"/>
</dbReference>
<feature type="active site" description="Acyl-ester intermediate" evidence="7">
    <location>
        <position position="54"/>
    </location>
</feature>
<evidence type="ECO:0000256" key="9">
    <source>
        <dbReference type="RuleBase" id="RU004016"/>
    </source>
</evidence>
<comment type="caution">
    <text evidence="13">The sequence shown here is derived from an EMBL/GenBank/DDBJ whole genome shotgun (WGS) entry which is preliminary data.</text>
</comment>
<dbReference type="Pfam" id="PF05036">
    <property type="entry name" value="SPOR"/>
    <property type="match status" value="1"/>
</dbReference>
<dbReference type="GO" id="GO:0009002">
    <property type="term" value="F:serine-type D-Ala-D-Ala carboxypeptidase activity"/>
    <property type="evidence" value="ECO:0007669"/>
    <property type="project" value="InterPro"/>
</dbReference>
<reference evidence="13 14" key="1">
    <citation type="submission" date="2015-03" db="EMBL/GenBank/DDBJ databases">
        <title>Draft genome sequence of Elstera litoralis.</title>
        <authorList>
            <person name="Rahalkar M.C."/>
            <person name="Dhakephalkar P.K."/>
            <person name="Pore S.D."/>
            <person name="Arora P."/>
            <person name="Kapse N.G."/>
            <person name="Pandit P.S."/>
        </authorList>
    </citation>
    <scope>NUCLEOTIDE SEQUENCE [LARGE SCALE GENOMIC DNA]</scope>
    <source>
        <strain evidence="13 14">Dia-1</strain>
    </source>
</reference>
<comment type="similarity">
    <text evidence="1 9">Belongs to the peptidase S11 family.</text>
</comment>
<sequence>MPKFAAFGALILSATLSATFAQAAPDRSAALIMDYSSGTTLHAHNADEPRHPASLTKMMTLFMAFEAIQQGRLSMDQKLLVSQFASEQDPTKLGLRPGSTILVRDAVLGLVTKSANDAAVTLAENMAGSEPAFARQMTQRARRLGMNSTLFANASGLPNDAQITTARDMAVLGRALIRDFPEFYPLFSTKNFVYQGRVHPNHNRLMNVYDGMDGIKTGFIRASGFNLVASAKRDGRRLVGAVFGGTSPGQRDQLMAKLMDAGFSGTLVAVKDDMATKRNLVAAMDEPKQTFTPVSANSSTRLPTRPTGGATITPVSATLGRVAAPVQTPTALDTRAPKPATAQPVSLKPQGKPTAGKPQGGWAIQVGAFATGSAAQKAAQTATAGAKATLGQGTIAVAEGKDGKGARVYRARIAGLSEKEARDACQALARQKSACVAVPVS</sequence>
<evidence type="ECO:0000256" key="7">
    <source>
        <dbReference type="PIRSR" id="PIRSR618044-1"/>
    </source>
</evidence>
<dbReference type="GO" id="GO:0042834">
    <property type="term" value="F:peptidoglycan binding"/>
    <property type="evidence" value="ECO:0007669"/>
    <property type="project" value="InterPro"/>
</dbReference>
<dbReference type="Pfam" id="PF00768">
    <property type="entry name" value="Peptidase_S11"/>
    <property type="match status" value="1"/>
</dbReference>
<dbReference type="EMBL" id="LAJY01000559">
    <property type="protein sequence ID" value="KJV08498.1"/>
    <property type="molecule type" value="Genomic_DNA"/>
</dbReference>
<keyword evidence="5" id="KW-0573">Peptidoglycan synthesis</keyword>
<dbReference type="Proteomes" id="UP000033774">
    <property type="component" value="Unassembled WGS sequence"/>
</dbReference>
<dbReference type="GO" id="GO:0008360">
    <property type="term" value="P:regulation of cell shape"/>
    <property type="evidence" value="ECO:0007669"/>
    <property type="project" value="UniProtKB-KW"/>
</dbReference>
<feature type="signal peptide" evidence="11">
    <location>
        <begin position="1"/>
        <end position="23"/>
    </location>
</feature>
<keyword evidence="4" id="KW-0133">Cell shape</keyword>
<gene>
    <name evidence="13" type="ORF">VZ95_17405</name>
</gene>
<dbReference type="PROSITE" id="PS51724">
    <property type="entry name" value="SPOR"/>
    <property type="match status" value="1"/>
</dbReference>
<evidence type="ECO:0000256" key="3">
    <source>
        <dbReference type="ARBA" id="ARBA00022801"/>
    </source>
</evidence>
<dbReference type="InterPro" id="IPR007730">
    <property type="entry name" value="SPOR-like_dom"/>
</dbReference>
<evidence type="ECO:0000313" key="13">
    <source>
        <dbReference type="EMBL" id="KJV08498.1"/>
    </source>
</evidence>
<feature type="active site" description="Proton acceptor" evidence="7">
    <location>
        <position position="57"/>
    </location>
</feature>
<evidence type="ECO:0000256" key="4">
    <source>
        <dbReference type="ARBA" id="ARBA00022960"/>
    </source>
</evidence>
<dbReference type="InterPro" id="IPR018044">
    <property type="entry name" value="Peptidase_S11"/>
</dbReference>
<name>A0A0F3IPL2_9PROT</name>
<keyword evidence="6" id="KW-0961">Cell wall biogenesis/degradation</keyword>
<dbReference type="PRINTS" id="PR00725">
    <property type="entry name" value="DADACBPTASE1"/>
</dbReference>
<protein>
    <recommendedName>
        <fullName evidence="12">SPOR domain-containing protein</fullName>
    </recommendedName>
</protein>
<feature type="region of interest" description="Disordered" evidence="10">
    <location>
        <begin position="291"/>
        <end position="313"/>
    </location>
</feature>
<proteinExistence type="inferred from homology"/>
<dbReference type="AlphaFoldDB" id="A0A0F3IPL2"/>
<feature type="chain" id="PRO_5002462462" description="SPOR domain-containing protein" evidence="11">
    <location>
        <begin position="24"/>
        <end position="441"/>
    </location>
</feature>
<dbReference type="PATRIC" id="fig|552518.3.peg.3514"/>
<organism evidence="13 14">
    <name type="scientific">Elstera litoralis</name>
    <dbReference type="NCBI Taxonomy" id="552518"/>
    <lineage>
        <taxon>Bacteria</taxon>
        <taxon>Pseudomonadati</taxon>
        <taxon>Pseudomonadota</taxon>
        <taxon>Alphaproteobacteria</taxon>
        <taxon>Rhodospirillales</taxon>
        <taxon>Rhodospirillaceae</taxon>
        <taxon>Elstera</taxon>
    </lineage>
</organism>